<keyword evidence="2" id="KW-1185">Reference proteome</keyword>
<comment type="caution">
    <text evidence="1">The sequence shown here is derived from an EMBL/GenBank/DDBJ whole genome shotgun (WGS) entry which is preliminary data.</text>
</comment>
<evidence type="ECO:0000313" key="2">
    <source>
        <dbReference type="Proteomes" id="UP001501570"/>
    </source>
</evidence>
<evidence type="ECO:0000313" key="1">
    <source>
        <dbReference type="EMBL" id="GAA5189838.1"/>
    </source>
</evidence>
<name>A0ABP9S0G3_9ACTN</name>
<organism evidence="1 2">
    <name type="scientific">Rugosimonospora acidiphila</name>
    <dbReference type="NCBI Taxonomy" id="556531"/>
    <lineage>
        <taxon>Bacteria</taxon>
        <taxon>Bacillati</taxon>
        <taxon>Actinomycetota</taxon>
        <taxon>Actinomycetes</taxon>
        <taxon>Micromonosporales</taxon>
        <taxon>Micromonosporaceae</taxon>
        <taxon>Rugosimonospora</taxon>
    </lineage>
</organism>
<dbReference type="Proteomes" id="UP001501570">
    <property type="component" value="Unassembled WGS sequence"/>
</dbReference>
<proteinExistence type="predicted"/>
<evidence type="ECO:0008006" key="3">
    <source>
        <dbReference type="Google" id="ProtNLM"/>
    </source>
</evidence>
<gene>
    <name evidence="1" type="ORF">GCM10023322_43470</name>
</gene>
<sequence>MLTAKVPATIEVRAGGHTAQVAEPAGAARLVFGVAYTAG</sequence>
<reference evidence="2" key="1">
    <citation type="journal article" date="2019" name="Int. J. Syst. Evol. Microbiol.">
        <title>The Global Catalogue of Microorganisms (GCM) 10K type strain sequencing project: providing services to taxonomists for standard genome sequencing and annotation.</title>
        <authorList>
            <consortium name="The Broad Institute Genomics Platform"/>
            <consortium name="The Broad Institute Genome Sequencing Center for Infectious Disease"/>
            <person name="Wu L."/>
            <person name="Ma J."/>
        </authorList>
    </citation>
    <scope>NUCLEOTIDE SEQUENCE [LARGE SCALE GENOMIC DNA]</scope>
    <source>
        <strain evidence="2">JCM 18304</strain>
    </source>
</reference>
<protein>
    <recommendedName>
        <fullName evidence="3">Alpha/beta hydrolase</fullName>
    </recommendedName>
</protein>
<accession>A0ABP9S0G3</accession>
<dbReference type="EMBL" id="BAABJQ010000013">
    <property type="protein sequence ID" value="GAA5189838.1"/>
    <property type="molecule type" value="Genomic_DNA"/>
</dbReference>